<feature type="transmembrane region" description="Helical" evidence="6">
    <location>
        <begin position="91"/>
        <end position="113"/>
    </location>
</feature>
<evidence type="ECO:0000256" key="5">
    <source>
        <dbReference type="ARBA" id="ARBA00023136"/>
    </source>
</evidence>
<organism evidence="7 8">
    <name type="scientific">Methanocella arvoryzae (strain DSM 22066 / NBRC 105507 / MRE50)</name>
    <dbReference type="NCBI Taxonomy" id="351160"/>
    <lineage>
        <taxon>Archaea</taxon>
        <taxon>Methanobacteriati</taxon>
        <taxon>Methanobacteriota</taxon>
        <taxon>Stenosarchaea group</taxon>
        <taxon>Methanomicrobia</taxon>
        <taxon>Methanocellales</taxon>
        <taxon>Methanocellaceae</taxon>
        <taxon>Methanocella</taxon>
    </lineage>
</organism>
<feature type="transmembrane region" description="Helical" evidence="6">
    <location>
        <begin position="255"/>
        <end position="279"/>
    </location>
</feature>
<evidence type="ECO:0000256" key="3">
    <source>
        <dbReference type="ARBA" id="ARBA00022692"/>
    </source>
</evidence>
<keyword evidence="4 6" id="KW-1133">Transmembrane helix</keyword>
<feature type="transmembrane region" description="Helical" evidence="6">
    <location>
        <begin position="364"/>
        <end position="384"/>
    </location>
</feature>
<evidence type="ECO:0000256" key="4">
    <source>
        <dbReference type="ARBA" id="ARBA00022989"/>
    </source>
</evidence>
<dbReference type="GO" id="GO:0005886">
    <property type="term" value="C:plasma membrane"/>
    <property type="evidence" value="ECO:0007669"/>
    <property type="project" value="UniProtKB-SubCell"/>
</dbReference>
<evidence type="ECO:0000313" key="8">
    <source>
        <dbReference type="Proteomes" id="UP000000663"/>
    </source>
</evidence>
<sequence>MQVHTSIEKYYKEPLYRNSFLNILNGVVGAVFGLLFWMVATRQMTSGNLGIVNAIISAATLILVVSRLGMDTGIVRFLARSPDKNSLYNGSSFITLSVALGLTAVFIIGLDWFSPTLILLRQSDILFAFFVYILVNSMYYMQSITLLSLRRSDINFAQNLILGIRVPLLFFLYYLFPNTLGILLILDVSYMGAFLFSRIVLSKTGLRFTTKVNWGQIRKSWKYSLGGYTSNLFAIMPTTLLPIIIINTLGPSSNAYFFIAYTIASFIMMIPNSICSALFVEGSHDMPVRDISIKSLKLIFALLIPLSLFMFLFGDMILMLFNKEYSLQSFEILRLLVLSNIFSAVTLFYISIKKIQKDMGIVNLINSSITVMIILLSYFFIGIYGLVGVGYAWLLTNLLAFIFILGIVLKTKAWRNKNLLH</sequence>
<evidence type="ECO:0000256" key="6">
    <source>
        <dbReference type="SAM" id="Phobius"/>
    </source>
</evidence>
<feature type="transmembrane region" description="Helical" evidence="6">
    <location>
        <begin position="51"/>
        <end position="70"/>
    </location>
</feature>
<feature type="transmembrane region" description="Helical" evidence="6">
    <location>
        <begin position="182"/>
        <end position="201"/>
    </location>
</feature>
<accession>Q0W4F5</accession>
<name>Q0W4F5_METAR</name>
<feature type="transmembrane region" description="Helical" evidence="6">
    <location>
        <begin position="228"/>
        <end position="249"/>
    </location>
</feature>
<dbReference type="eggNOG" id="arCOG02213">
    <property type="taxonomic scope" value="Archaea"/>
</dbReference>
<dbReference type="Proteomes" id="UP000000663">
    <property type="component" value="Chromosome"/>
</dbReference>
<comment type="subcellular location">
    <subcellularLocation>
        <location evidence="1">Cell membrane</location>
        <topology evidence="1">Multi-pass membrane protein</topology>
    </subcellularLocation>
</comment>
<feature type="transmembrane region" description="Helical" evidence="6">
    <location>
        <begin position="156"/>
        <end position="176"/>
    </location>
</feature>
<dbReference type="KEGG" id="rci:RCIX1472"/>
<dbReference type="InterPro" id="IPR050833">
    <property type="entry name" value="Poly_Biosynth_Transport"/>
</dbReference>
<protein>
    <submittedName>
        <fullName evidence="7">Oligosaccharide repeat unit transporter</fullName>
    </submittedName>
</protein>
<feature type="transmembrane region" description="Helical" evidence="6">
    <location>
        <begin position="125"/>
        <end position="149"/>
    </location>
</feature>
<feature type="transmembrane region" description="Helical" evidence="6">
    <location>
        <begin position="390"/>
        <end position="409"/>
    </location>
</feature>
<reference evidence="7 8" key="1">
    <citation type="journal article" date="2006" name="Science">
        <title>Genome of rice cluster I archaea -- the key methane producers in the rice rhizosphere.</title>
        <authorList>
            <person name="Erkel C."/>
            <person name="Kube M."/>
            <person name="Reinhardt R."/>
            <person name="Liesack W."/>
        </authorList>
    </citation>
    <scope>NUCLEOTIDE SEQUENCE [LARGE SCALE GENOMIC DNA]</scope>
    <source>
        <strain evidence="8">DSM 22066 / NBRC 105507 / MRE50</strain>
    </source>
</reference>
<dbReference type="PANTHER" id="PTHR30250:SF11">
    <property type="entry name" value="O-ANTIGEN TRANSPORTER-RELATED"/>
    <property type="match status" value="1"/>
</dbReference>
<dbReference type="AlphaFoldDB" id="Q0W4F5"/>
<dbReference type="OrthoDB" id="101719at2157"/>
<proteinExistence type="predicted"/>
<keyword evidence="5 6" id="KW-0472">Membrane</keyword>
<evidence type="ECO:0000256" key="1">
    <source>
        <dbReference type="ARBA" id="ARBA00004651"/>
    </source>
</evidence>
<dbReference type="STRING" id="351160.RCIX1472"/>
<keyword evidence="3 6" id="KW-0812">Transmembrane</keyword>
<feature type="transmembrane region" description="Helical" evidence="6">
    <location>
        <begin position="299"/>
        <end position="320"/>
    </location>
</feature>
<keyword evidence="8" id="KW-1185">Reference proteome</keyword>
<dbReference type="EMBL" id="AM114193">
    <property type="protein sequence ID" value="CAJ36738.1"/>
    <property type="molecule type" value="Genomic_DNA"/>
</dbReference>
<gene>
    <name evidence="7" type="ORF">RCIX1472</name>
</gene>
<dbReference type="GeneID" id="5144727"/>
<keyword evidence="2" id="KW-1003">Cell membrane</keyword>
<feature type="transmembrane region" description="Helical" evidence="6">
    <location>
        <begin position="332"/>
        <end position="352"/>
    </location>
</feature>
<evidence type="ECO:0000313" key="7">
    <source>
        <dbReference type="EMBL" id="CAJ36738.1"/>
    </source>
</evidence>
<feature type="transmembrane region" description="Helical" evidence="6">
    <location>
        <begin position="20"/>
        <end position="39"/>
    </location>
</feature>
<evidence type="ECO:0000256" key="2">
    <source>
        <dbReference type="ARBA" id="ARBA00022475"/>
    </source>
</evidence>
<dbReference type="RefSeq" id="WP_012035815.1">
    <property type="nucleotide sequence ID" value="NC_009464.1"/>
</dbReference>
<dbReference type="PANTHER" id="PTHR30250">
    <property type="entry name" value="PST FAMILY PREDICTED COLANIC ACID TRANSPORTER"/>
    <property type="match status" value="1"/>
</dbReference>